<dbReference type="GO" id="GO:0080120">
    <property type="term" value="P:CAAX-box protein maturation"/>
    <property type="evidence" value="ECO:0007669"/>
    <property type="project" value="UniProtKB-ARBA"/>
</dbReference>
<feature type="transmembrane region" description="Helical" evidence="4">
    <location>
        <begin position="79"/>
        <end position="97"/>
    </location>
</feature>
<dbReference type="AlphaFoldDB" id="A0A7X1Z947"/>
<organism evidence="6 7">
    <name type="scientific">Lactococcus hircilactis</name>
    <dbReference type="NCBI Taxonomy" id="1494462"/>
    <lineage>
        <taxon>Bacteria</taxon>
        <taxon>Bacillati</taxon>
        <taxon>Bacillota</taxon>
        <taxon>Bacilli</taxon>
        <taxon>Lactobacillales</taxon>
        <taxon>Streptococcaceae</taxon>
        <taxon>Lactococcus</taxon>
    </lineage>
</organism>
<keyword evidence="7" id="KW-1185">Reference proteome</keyword>
<dbReference type="GO" id="GO:0008237">
    <property type="term" value="F:metallopeptidase activity"/>
    <property type="evidence" value="ECO:0007669"/>
    <property type="project" value="UniProtKB-KW"/>
</dbReference>
<accession>A0A7X1Z947</accession>
<comment type="subcellular location">
    <subcellularLocation>
        <location evidence="1">Cell membrane</location>
        <topology evidence="1">Multi-pass membrane protein</topology>
    </subcellularLocation>
</comment>
<protein>
    <submittedName>
        <fullName evidence="6">CPBP family intramembrane metalloprotease</fullName>
    </submittedName>
</protein>
<dbReference type="RefSeq" id="WP_153496783.1">
    <property type="nucleotide sequence ID" value="NZ_CBCRWP010000009.1"/>
</dbReference>
<keyword evidence="4" id="KW-0472">Membrane</keyword>
<name>A0A7X1Z947_9LACT</name>
<sequence length="269" mass="29614">MKKVGLVFGTLLAFFAVEKLVMLGIGQLLKPITKGMLGYFFVQLILELAMLFVFIVLNQKVVKQKILFEKYPLLKGFGLMWYTWLILVVLVMTELSGMKKASLSFSESALALVLALTIGCAEEFIFRGLILGKMVSSGSSVLVALCVSSVLFGAVHFINLLHNSFYNVGLQVLYAIPLGAFLGLLYLKSNALIYPIVAHGLQDFAAFFISGGKMDSTMATPQTVLQLYVVFGVIVVAYYLTGKKQLRLFKIRLENPVSTDSTLKRGLGK</sequence>
<keyword evidence="3" id="KW-1003">Cell membrane</keyword>
<dbReference type="GO" id="GO:0005886">
    <property type="term" value="C:plasma membrane"/>
    <property type="evidence" value="ECO:0007669"/>
    <property type="project" value="UniProtKB-SubCell"/>
</dbReference>
<evidence type="ECO:0000256" key="2">
    <source>
        <dbReference type="ARBA" id="ARBA00009067"/>
    </source>
</evidence>
<feature type="transmembrane region" description="Helical" evidence="4">
    <location>
        <begin position="168"/>
        <end position="187"/>
    </location>
</feature>
<reference evidence="6 7" key="1">
    <citation type="submission" date="2019-10" db="EMBL/GenBank/DDBJ databases">
        <authorList>
            <person name="Dong K."/>
        </authorList>
    </citation>
    <scope>NUCLEOTIDE SEQUENCE [LARGE SCALE GENOMIC DNA]</scope>
    <source>
        <strain evidence="6 7">DSM 28960</strain>
    </source>
</reference>
<evidence type="ECO:0000256" key="4">
    <source>
        <dbReference type="SAM" id="Phobius"/>
    </source>
</evidence>
<dbReference type="Proteomes" id="UP000439550">
    <property type="component" value="Unassembled WGS sequence"/>
</dbReference>
<keyword evidence="6" id="KW-0378">Hydrolase</keyword>
<dbReference type="EMBL" id="WITJ01000012">
    <property type="protein sequence ID" value="MQW40124.1"/>
    <property type="molecule type" value="Genomic_DNA"/>
</dbReference>
<dbReference type="PANTHER" id="PTHR36435:SF1">
    <property type="entry name" value="CAAX AMINO TERMINAL PROTEASE FAMILY PROTEIN"/>
    <property type="match status" value="1"/>
</dbReference>
<dbReference type="GO" id="GO:0004175">
    <property type="term" value="F:endopeptidase activity"/>
    <property type="evidence" value="ECO:0007669"/>
    <property type="project" value="UniProtKB-ARBA"/>
</dbReference>
<keyword evidence="4" id="KW-1133">Transmembrane helix</keyword>
<dbReference type="InterPro" id="IPR003675">
    <property type="entry name" value="Rce1/LyrA-like_dom"/>
</dbReference>
<evidence type="ECO:0000313" key="7">
    <source>
        <dbReference type="Proteomes" id="UP000439550"/>
    </source>
</evidence>
<feature type="transmembrane region" description="Helical" evidence="4">
    <location>
        <begin position="142"/>
        <end position="162"/>
    </location>
</feature>
<keyword evidence="4" id="KW-0812">Transmembrane</keyword>
<feature type="domain" description="CAAX prenyl protease 2/Lysostaphin resistance protein A-like" evidence="5">
    <location>
        <begin position="109"/>
        <end position="204"/>
    </location>
</feature>
<feature type="transmembrane region" description="Helical" evidence="4">
    <location>
        <begin position="223"/>
        <end position="241"/>
    </location>
</feature>
<dbReference type="GO" id="GO:0006508">
    <property type="term" value="P:proteolysis"/>
    <property type="evidence" value="ECO:0007669"/>
    <property type="project" value="UniProtKB-KW"/>
</dbReference>
<evidence type="ECO:0000259" key="5">
    <source>
        <dbReference type="Pfam" id="PF02517"/>
    </source>
</evidence>
<proteinExistence type="inferred from homology"/>
<feature type="transmembrane region" description="Helical" evidence="4">
    <location>
        <begin position="192"/>
        <end position="211"/>
    </location>
</feature>
<comment type="similarity">
    <text evidence="2">Belongs to the UPF0177 family.</text>
</comment>
<keyword evidence="6" id="KW-0482">Metalloprotease</keyword>
<dbReference type="Pfam" id="PF02517">
    <property type="entry name" value="Rce1-like"/>
    <property type="match status" value="1"/>
</dbReference>
<gene>
    <name evidence="6" type="ORF">GHI93_09315</name>
</gene>
<comment type="caution">
    <text evidence="6">The sequence shown here is derived from an EMBL/GenBank/DDBJ whole genome shotgun (WGS) entry which is preliminary data.</text>
</comment>
<keyword evidence="6" id="KW-0645">Protease</keyword>
<evidence type="ECO:0000256" key="3">
    <source>
        <dbReference type="ARBA" id="ARBA00022475"/>
    </source>
</evidence>
<dbReference type="OrthoDB" id="2311705at2"/>
<evidence type="ECO:0000256" key="1">
    <source>
        <dbReference type="ARBA" id="ARBA00004651"/>
    </source>
</evidence>
<feature type="transmembrane region" description="Helical" evidence="4">
    <location>
        <begin position="39"/>
        <end position="58"/>
    </location>
</feature>
<evidence type="ECO:0000313" key="6">
    <source>
        <dbReference type="EMBL" id="MQW40124.1"/>
    </source>
</evidence>
<dbReference type="InterPro" id="IPR052710">
    <property type="entry name" value="CAAX_protease"/>
</dbReference>
<feature type="transmembrane region" description="Helical" evidence="4">
    <location>
        <begin position="109"/>
        <end position="130"/>
    </location>
</feature>
<dbReference type="PANTHER" id="PTHR36435">
    <property type="entry name" value="SLR1288 PROTEIN"/>
    <property type="match status" value="1"/>
</dbReference>